<sequence>MFNTNISRKHAFTALVLSILATAFVRCDNDNKMCERLRRRDHTKVITEPCVEAYKARCGWFSLTYCTFYHKVFCTRIENTTEVSYYAVLECCDGFLEAPNGTCLDLKTLDQNIVARIKNETAGIKNKDSIVNPEDIPKVTQKYMKDNPPSMSGIRNQREPSKSPSTSFLDLSHGAYAGIICAMVLVLIIMAFIIIAIRKKKIRQSKRNLRDSESGMQRVVYHSSPVVIKKFNSSPSHTTHTTHTTHMDGEVDMQINVPATATSEPREDNLSDGVKDRLLDDSKEDRKKEVTSESSSPKKQRMDDTDNKEKGDESDDVTVRLLDGASGQNEDEVSHDTAEDLRLRLHHSTETNI</sequence>
<organism evidence="4 5">
    <name type="scientific">Pinctada imbricata</name>
    <name type="common">Atlantic pearl-oyster</name>
    <name type="synonym">Pinctada martensii</name>
    <dbReference type="NCBI Taxonomy" id="66713"/>
    <lineage>
        <taxon>Eukaryota</taxon>
        <taxon>Metazoa</taxon>
        <taxon>Spiralia</taxon>
        <taxon>Lophotrochozoa</taxon>
        <taxon>Mollusca</taxon>
        <taxon>Bivalvia</taxon>
        <taxon>Autobranchia</taxon>
        <taxon>Pteriomorphia</taxon>
        <taxon>Pterioida</taxon>
        <taxon>Pterioidea</taxon>
        <taxon>Pteriidae</taxon>
        <taxon>Pinctada</taxon>
    </lineage>
</organism>
<keyword evidence="2" id="KW-1133">Transmembrane helix</keyword>
<keyword evidence="5" id="KW-1185">Reference proteome</keyword>
<dbReference type="Proteomes" id="UP001186944">
    <property type="component" value="Unassembled WGS sequence"/>
</dbReference>
<feature type="region of interest" description="Disordered" evidence="1">
    <location>
        <begin position="228"/>
        <end position="353"/>
    </location>
</feature>
<comment type="caution">
    <text evidence="4">The sequence shown here is derived from an EMBL/GenBank/DDBJ whole genome shotgun (WGS) entry which is preliminary data.</text>
</comment>
<feature type="transmembrane region" description="Helical" evidence="2">
    <location>
        <begin position="175"/>
        <end position="197"/>
    </location>
</feature>
<reference evidence="4" key="1">
    <citation type="submission" date="2019-08" db="EMBL/GenBank/DDBJ databases">
        <title>The improved chromosome-level genome for the pearl oyster Pinctada fucata martensii using PacBio sequencing and Hi-C.</title>
        <authorList>
            <person name="Zheng Z."/>
        </authorList>
    </citation>
    <scope>NUCLEOTIDE SEQUENCE</scope>
    <source>
        <strain evidence="4">ZZ-2019</strain>
        <tissue evidence="4">Adductor muscle</tissue>
    </source>
</reference>
<keyword evidence="3" id="KW-0732">Signal</keyword>
<evidence type="ECO:0000313" key="4">
    <source>
        <dbReference type="EMBL" id="KAK3084734.1"/>
    </source>
</evidence>
<feature type="signal peptide" evidence="3">
    <location>
        <begin position="1"/>
        <end position="27"/>
    </location>
</feature>
<feature type="compositionally biased region" description="Basic and acidic residues" evidence="1">
    <location>
        <begin position="264"/>
        <end position="291"/>
    </location>
</feature>
<evidence type="ECO:0000256" key="2">
    <source>
        <dbReference type="SAM" id="Phobius"/>
    </source>
</evidence>
<name>A0AA88XG26_PINIB</name>
<feature type="compositionally biased region" description="Basic and acidic residues" evidence="1">
    <location>
        <begin position="332"/>
        <end position="353"/>
    </location>
</feature>
<keyword evidence="2" id="KW-0812">Transmembrane</keyword>
<feature type="compositionally biased region" description="Basic and acidic residues" evidence="1">
    <location>
        <begin position="300"/>
        <end position="311"/>
    </location>
</feature>
<evidence type="ECO:0000313" key="5">
    <source>
        <dbReference type="Proteomes" id="UP001186944"/>
    </source>
</evidence>
<proteinExistence type="predicted"/>
<evidence type="ECO:0000256" key="1">
    <source>
        <dbReference type="SAM" id="MobiDB-lite"/>
    </source>
</evidence>
<protein>
    <submittedName>
        <fullName evidence="4">Uncharacterized protein</fullName>
    </submittedName>
</protein>
<dbReference type="AlphaFoldDB" id="A0AA88XG26"/>
<feature type="chain" id="PRO_5041648806" evidence="3">
    <location>
        <begin position="28"/>
        <end position="353"/>
    </location>
</feature>
<feature type="region of interest" description="Disordered" evidence="1">
    <location>
        <begin position="146"/>
        <end position="166"/>
    </location>
</feature>
<evidence type="ECO:0000256" key="3">
    <source>
        <dbReference type="SAM" id="SignalP"/>
    </source>
</evidence>
<dbReference type="EMBL" id="VSWD01000013">
    <property type="protein sequence ID" value="KAK3084734.1"/>
    <property type="molecule type" value="Genomic_DNA"/>
</dbReference>
<keyword evidence="2" id="KW-0472">Membrane</keyword>
<gene>
    <name evidence="4" type="ORF">FSP39_018127</name>
</gene>
<accession>A0AA88XG26</accession>